<dbReference type="OrthoDB" id="9803969at2"/>
<sequence>MATTLAQTSPQPPFPTARAASPFADDGGLTRETQRRRCEEAAAKIKEFLLDAPQTVDTERLPILLETYRTQAHEPIVVLRAKLFETLLRRKTLFIDDNPLVGTVTSRPAGVYVFPEWGAEWILKELDQPMQSHLGHVGITGEEKALMQEAARFFEERSAEAKARALSRQLNGFDPAEAVAAGLFTETAPYTIGAGNVDYETFIGKGLGAIIGETEERLKAVPVTAENSAKIDFYRAALISLRALIHLAHRYADLATTLAGETSDPVRHAELLEIAEVCRHVPENPPRTFREAVQSWWFLHLGIQIEQSGCGSSPGRLGQYLEPYYQADKAANGLTAEDAVGWFKCLFVKILEYGYYQGLINARQVSGHTGHTINLGGLDADGRDATGELDYLLLDTQIAMHNIQPTITILYHDGLKEDFLLKAVDLERTGLGQPQWLNNRIVMERLLVRHAKNGITLKDARNCINMSCVGTGVAGKTAFLHENGTFNLAKCLELALNDGRDPGTGHLVGARTGNPRDFTDFEQVFAAYSAQVGHLFATIRPYGSLSNKALGETVPPAFRSAMYGGCLERGRHVFDGATDYYLYFVISTAGIDVANSLSTIRHLVFEKKAVTMARLLDALAADFAGYEDVLALCLKAPKHGNGEAATDALVRRVYDDSMERFRAVDEKFYGDHIANIEAYSLSIHNYFGLLTGALPNGHRRGSPLTDGSVSATPGTDRAGPLALVASAAQGLDTVQFGSNHFNMKFHPSALSGIGGARKLLSLIKTYMDQNGSHIQFNIVSSDTLRDAQAHPDAYKGLTVRVAGFSAYFTRLHKGVQDEIIARTELNF</sequence>
<comment type="caution">
    <text evidence="7">The sequence shown here is derived from an EMBL/GenBank/DDBJ whole genome shotgun (WGS) entry which is preliminary data.</text>
</comment>
<keyword evidence="8" id="KW-1185">Reference proteome</keyword>
<keyword evidence="2 7" id="KW-0456">Lyase</keyword>
<feature type="modified residue" description="Glycine radical" evidence="3">
    <location>
        <position position="803"/>
    </location>
</feature>
<proteinExistence type="predicted"/>
<evidence type="ECO:0000256" key="1">
    <source>
        <dbReference type="ARBA" id="ARBA00022818"/>
    </source>
</evidence>
<reference evidence="8" key="1">
    <citation type="submission" date="2017-12" db="EMBL/GenBank/DDBJ databases">
        <title>Draft genome sequence of Telmatospirillum siberiense 26-4b1T, an acidotolerant peatland alphaproteobacterium potentially involved in sulfur cycling.</title>
        <authorList>
            <person name="Hausmann B."/>
            <person name="Pjevac P."/>
            <person name="Schreck K."/>
            <person name="Herbold C.W."/>
            <person name="Daims H."/>
            <person name="Wagner M."/>
            <person name="Pester M."/>
            <person name="Loy A."/>
        </authorList>
    </citation>
    <scope>NUCLEOTIDE SEQUENCE [LARGE SCALE GENOMIC DNA]</scope>
    <source>
        <strain evidence="8">26-4b1</strain>
    </source>
</reference>
<evidence type="ECO:0000259" key="6">
    <source>
        <dbReference type="PROSITE" id="PS51554"/>
    </source>
</evidence>
<dbReference type="PANTHER" id="PTHR43641:SF2">
    <property type="entry name" value="DEHYDRATASE YBIW-RELATED"/>
    <property type="match status" value="1"/>
</dbReference>
<keyword evidence="1 3" id="KW-0556">Organic radical</keyword>
<dbReference type="GO" id="GO:0005829">
    <property type="term" value="C:cytosol"/>
    <property type="evidence" value="ECO:0007669"/>
    <property type="project" value="TreeGrafter"/>
</dbReference>
<dbReference type="RefSeq" id="WP_101253062.1">
    <property type="nucleotide sequence ID" value="NZ_PIUM01000038.1"/>
</dbReference>
<evidence type="ECO:0000256" key="2">
    <source>
        <dbReference type="ARBA" id="ARBA00023239"/>
    </source>
</evidence>
<feature type="region of interest" description="Disordered" evidence="4">
    <location>
        <begin position="1"/>
        <end position="31"/>
    </location>
</feature>
<dbReference type="Gene3D" id="3.20.70.20">
    <property type="match status" value="1"/>
</dbReference>
<dbReference type="SUPFAM" id="SSF51998">
    <property type="entry name" value="PFL-like glycyl radical enzymes"/>
    <property type="match status" value="1"/>
</dbReference>
<dbReference type="Pfam" id="PF02901">
    <property type="entry name" value="PFL-like"/>
    <property type="match status" value="1"/>
</dbReference>
<dbReference type="AlphaFoldDB" id="A0A2N3PNS5"/>
<dbReference type="PROSITE" id="PS51149">
    <property type="entry name" value="GLY_RADICAL_2"/>
    <property type="match status" value="1"/>
</dbReference>
<dbReference type="EMBL" id="PIUM01000038">
    <property type="protein sequence ID" value="PKU22058.1"/>
    <property type="molecule type" value="Genomic_DNA"/>
</dbReference>
<dbReference type="InterPro" id="IPR004184">
    <property type="entry name" value="PFL_dom"/>
</dbReference>
<feature type="domain" description="Glycine radical" evidence="5">
    <location>
        <begin position="707"/>
        <end position="827"/>
    </location>
</feature>
<accession>A0A2N3PNS5</accession>
<dbReference type="Proteomes" id="UP000233293">
    <property type="component" value="Unassembled WGS sequence"/>
</dbReference>
<evidence type="ECO:0000259" key="5">
    <source>
        <dbReference type="PROSITE" id="PS51149"/>
    </source>
</evidence>
<dbReference type="InterPro" id="IPR051215">
    <property type="entry name" value="GRE"/>
</dbReference>
<dbReference type="GO" id="GO:0016829">
    <property type="term" value="F:lyase activity"/>
    <property type="evidence" value="ECO:0007669"/>
    <property type="project" value="UniProtKB-KW"/>
</dbReference>
<evidence type="ECO:0000313" key="8">
    <source>
        <dbReference type="Proteomes" id="UP000233293"/>
    </source>
</evidence>
<organism evidence="7 8">
    <name type="scientific">Telmatospirillum siberiense</name>
    <dbReference type="NCBI Taxonomy" id="382514"/>
    <lineage>
        <taxon>Bacteria</taxon>
        <taxon>Pseudomonadati</taxon>
        <taxon>Pseudomonadota</taxon>
        <taxon>Alphaproteobacteria</taxon>
        <taxon>Rhodospirillales</taxon>
        <taxon>Rhodospirillaceae</taxon>
        <taxon>Telmatospirillum</taxon>
    </lineage>
</organism>
<evidence type="ECO:0000256" key="4">
    <source>
        <dbReference type="SAM" id="MobiDB-lite"/>
    </source>
</evidence>
<protein>
    <submittedName>
        <fullName evidence="7">Pyruvate formate-lyase</fullName>
    </submittedName>
</protein>
<dbReference type="Pfam" id="PF01228">
    <property type="entry name" value="Gly_radical"/>
    <property type="match status" value="1"/>
</dbReference>
<dbReference type="PROSITE" id="PS51554">
    <property type="entry name" value="PFL"/>
    <property type="match status" value="1"/>
</dbReference>
<dbReference type="InterPro" id="IPR001150">
    <property type="entry name" value="Gly_radical"/>
</dbReference>
<evidence type="ECO:0000256" key="3">
    <source>
        <dbReference type="PROSITE-ProRule" id="PRU00493"/>
    </source>
</evidence>
<keyword evidence="7" id="KW-0670">Pyruvate</keyword>
<name>A0A2N3PNS5_9PROT</name>
<dbReference type="PANTHER" id="PTHR43641">
    <property type="entry name" value="FORMATE ACETYLTRANSFERASE 3-RELATED"/>
    <property type="match status" value="1"/>
</dbReference>
<gene>
    <name evidence="7" type="ORF">CWS72_23335</name>
</gene>
<evidence type="ECO:0000313" key="7">
    <source>
        <dbReference type="EMBL" id="PKU22058.1"/>
    </source>
</evidence>
<feature type="domain" description="PFL" evidence="6">
    <location>
        <begin position="40"/>
        <end position="699"/>
    </location>
</feature>